<comment type="caution">
    <text evidence="1">The sequence shown here is derived from an EMBL/GenBank/DDBJ whole genome shotgun (WGS) entry which is preliminary data.</text>
</comment>
<evidence type="ECO:0000313" key="2">
    <source>
        <dbReference type="Proteomes" id="UP001055811"/>
    </source>
</evidence>
<keyword evidence="2" id="KW-1185">Reference proteome</keyword>
<dbReference type="Proteomes" id="UP001055811">
    <property type="component" value="Linkage Group LG01"/>
</dbReference>
<gene>
    <name evidence="1" type="ORF">L2E82_01725</name>
</gene>
<name>A0ACB9H042_CICIN</name>
<organism evidence="1 2">
    <name type="scientific">Cichorium intybus</name>
    <name type="common">Chicory</name>
    <dbReference type="NCBI Taxonomy" id="13427"/>
    <lineage>
        <taxon>Eukaryota</taxon>
        <taxon>Viridiplantae</taxon>
        <taxon>Streptophyta</taxon>
        <taxon>Embryophyta</taxon>
        <taxon>Tracheophyta</taxon>
        <taxon>Spermatophyta</taxon>
        <taxon>Magnoliopsida</taxon>
        <taxon>eudicotyledons</taxon>
        <taxon>Gunneridae</taxon>
        <taxon>Pentapetalae</taxon>
        <taxon>asterids</taxon>
        <taxon>campanulids</taxon>
        <taxon>Asterales</taxon>
        <taxon>Asteraceae</taxon>
        <taxon>Cichorioideae</taxon>
        <taxon>Cichorieae</taxon>
        <taxon>Cichoriinae</taxon>
        <taxon>Cichorium</taxon>
    </lineage>
</organism>
<evidence type="ECO:0000313" key="1">
    <source>
        <dbReference type="EMBL" id="KAI3788942.1"/>
    </source>
</evidence>
<reference evidence="1 2" key="2">
    <citation type="journal article" date="2022" name="Mol. Ecol. Resour.">
        <title>The genomes of chicory, endive, great burdock and yacon provide insights into Asteraceae paleo-polyploidization history and plant inulin production.</title>
        <authorList>
            <person name="Fan W."/>
            <person name="Wang S."/>
            <person name="Wang H."/>
            <person name="Wang A."/>
            <person name="Jiang F."/>
            <person name="Liu H."/>
            <person name="Zhao H."/>
            <person name="Xu D."/>
            <person name="Zhang Y."/>
        </authorList>
    </citation>
    <scope>NUCLEOTIDE SEQUENCE [LARGE SCALE GENOMIC DNA]</scope>
    <source>
        <strain evidence="2">cv. Punajuju</strain>
        <tissue evidence="1">Leaves</tissue>
    </source>
</reference>
<protein>
    <submittedName>
        <fullName evidence="1">Uncharacterized protein</fullName>
    </submittedName>
</protein>
<sequence length="358" mass="38299">MEMKLGAQAADQTVYEGEGGGYYSWSTSESPLLKESMLGAGKLLLHPLGFALPHYADSSKIGYVLQGTCTVGLVAPHSSEEKVAVIKKGDVIPLPRGVVSWWFNGGETDLTIVFMGETTKAQVPGEFTYFFMAGLLGILRGFQSDFVANIFGLSNKDAEDIATSQPGVVIVKLKNGIEFPNPSEYVKEKLYAAIDTPTADVVVKGGGIVNSLTEKDFPMLAGMGLSARFIRLQGKAMLAPSYVADGSVQIIYVAKGSGRIRVVGADGNPSFDGEVGEGELMVVPQFFAVTVIADEGGMELFSIINTSMPVFEQLAGKDSVWKAISPVVLQSALNISSQLEHLFRSKNTKTLMIIPPRS</sequence>
<reference evidence="2" key="1">
    <citation type="journal article" date="2022" name="Mol. Ecol. Resour.">
        <title>The genomes of chicory, endive, great burdock and yacon provide insights into Asteraceae palaeo-polyploidization history and plant inulin production.</title>
        <authorList>
            <person name="Fan W."/>
            <person name="Wang S."/>
            <person name="Wang H."/>
            <person name="Wang A."/>
            <person name="Jiang F."/>
            <person name="Liu H."/>
            <person name="Zhao H."/>
            <person name="Xu D."/>
            <person name="Zhang Y."/>
        </authorList>
    </citation>
    <scope>NUCLEOTIDE SEQUENCE [LARGE SCALE GENOMIC DNA]</scope>
    <source>
        <strain evidence="2">cv. Punajuju</strain>
    </source>
</reference>
<dbReference type="EMBL" id="CM042009">
    <property type="protein sequence ID" value="KAI3788942.1"/>
    <property type="molecule type" value="Genomic_DNA"/>
</dbReference>
<accession>A0ACB9H042</accession>
<proteinExistence type="predicted"/>